<proteinExistence type="inferred from homology"/>
<protein>
    <submittedName>
        <fullName evidence="6">Iron ABC transporter substrate-binding protein</fullName>
    </submittedName>
</protein>
<dbReference type="InterPro" id="IPR026045">
    <property type="entry name" value="Ferric-bd"/>
</dbReference>
<feature type="binding site" evidence="4">
    <location>
        <position position="239"/>
    </location>
    <ligand>
        <name>Fe cation</name>
        <dbReference type="ChEBI" id="CHEBI:24875"/>
    </ligand>
</feature>
<evidence type="ECO:0000256" key="3">
    <source>
        <dbReference type="ARBA" id="ARBA00022729"/>
    </source>
</evidence>
<keyword evidence="4" id="KW-0479">Metal-binding</keyword>
<evidence type="ECO:0000313" key="6">
    <source>
        <dbReference type="EMBL" id="KIC60280.1"/>
    </source>
</evidence>
<dbReference type="PANTHER" id="PTHR30006:SF15">
    <property type="entry name" value="IRON-UTILIZATION PERIPLASMIC PROTEIN"/>
    <property type="match status" value="1"/>
</dbReference>
<dbReference type="PROSITE" id="PS51257">
    <property type="entry name" value="PROKAR_LIPOPROTEIN"/>
    <property type="match status" value="1"/>
</dbReference>
<dbReference type="Gene3D" id="3.40.190.10">
    <property type="entry name" value="Periplasmic binding protein-like II"/>
    <property type="match status" value="2"/>
</dbReference>
<feature type="binding site" evidence="4">
    <location>
        <position position="238"/>
    </location>
    <ligand>
        <name>Fe cation</name>
        <dbReference type="ChEBI" id="CHEBI:24875"/>
    </ligand>
</feature>
<dbReference type="PIRSF" id="PIRSF002825">
    <property type="entry name" value="CfbpA"/>
    <property type="match status" value="1"/>
</dbReference>
<keyword evidence="2" id="KW-0410">Iron transport</keyword>
<dbReference type="EMBL" id="JWSZ01000001">
    <property type="protein sequence ID" value="KIC60280.1"/>
    <property type="molecule type" value="Genomic_DNA"/>
</dbReference>
<gene>
    <name evidence="6" type="ORF">RM52_02550</name>
</gene>
<dbReference type="RefSeq" id="WP_039412344.1">
    <property type="nucleotide sequence ID" value="NZ_JWSZ01000001.1"/>
</dbReference>
<sequence length="352" mass="36266">MPVSVPRRLAAASVLTLAALGLSACAGSAAPGASSSTDPSSLSGTSITVYNAQHEELTQAWADAFTKKTGIDVVLRNGSDSELGNQIVQEGAASPADVFLTENSPAMSLVENAGLLAPIDAATLAAVPAQYRPASGDWTGIAARSTVMVYNPALIAADQLPTSIMDLQKPEWKGRWAASPTGADFQAIVSAILQEKGEDATAAWLAAMKENASAYKGNSTVMKAVNAGEIPLGVIYHYYWFIDQAKTKENSANTKLAYFGAQDPGAFVSVSGGGVLASSKNAAAAQQFLAFITGPDGQQILRDGTSFEYAIGSDVASNPALPPLSSLQPPAIDPSTLNSKKVTDLMTAAGLI</sequence>
<reference evidence="6 7" key="1">
    <citation type="submission" date="2014-12" db="EMBL/GenBank/DDBJ databases">
        <title>Genome sequencing of Microbacterium hominis TPW29.</title>
        <authorList>
            <person name="Tan P.W."/>
            <person name="Chan K.-G."/>
        </authorList>
    </citation>
    <scope>NUCLEOTIDE SEQUENCE [LARGE SCALE GENOMIC DNA]</scope>
    <source>
        <strain evidence="6 7">TPW29</strain>
    </source>
</reference>
<accession>A0A0B4D7U0</accession>
<dbReference type="PANTHER" id="PTHR30006">
    <property type="entry name" value="THIAMINE-BINDING PERIPLASMIC PROTEIN-RELATED"/>
    <property type="match status" value="1"/>
</dbReference>
<evidence type="ECO:0000313" key="7">
    <source>
        <dbReference type="Proteomes" id="UP000031202"/>
    </source>
</evidence>
<name>A0A0B4D7U0_9MICO</name>
<dbReference type="GO" id="GO:0030288">
    <property type="term" value="C:outer membrane-bounded periplasmic space"/>
    <property type="evidence" value="ECO:0007669"/>
    <property type="project" value="TreeGrafter"/>
</dbReference>
<dbReference type="GO" id="GO:0006826">
    <property type="term" value="P:iron ion transport"/>
    <property type="evidence" value="ECO:0007669"/>
    <property type="project" value="UniProtKB-KW"/>
</dbReference>
<dbReference type="Proteomes" id="UP000031202">
    <property type="component" value="Unassembled WGS sequence"/>
</dbReference>
<keyword evidence="4" id="KW-0408">Iron</keyword>
<organism evidence="6 7">
    <name type="scientific">Microbacterium hominis</name>
    <dbReference type="NCBI Taxonomy" id="162426"/>
    <lineage>
        <taxon>Bacteria</taxon>
        <taxon>Bacillati</taxon>
        <taxon>Actinomycetota</taxon>
        <taxon>Actinomycetes</taxon>
        <taxon>Micrococcales</taxon>
        <taxon>Microbacteriaceae</taxon>
        <taxon>Microbacterium</taxon>
    </lineage>
</organism>
<dbReference type="SUPFAM" id="SSF53850">
    <property type="entry name" value="Periplasmic binding protein-like II"/>
    <property type="match status" value="1"/>
</dbReference>
<comment type="similarity">
    <text evidence="1">Belongs to the bacterial solute-binding protein 1 family.</text>
</comment>
<feature type="binding site" evidence="4">
    <location>
        <position position="54"/>
    </location>
    <ligand>
        <name>Fe cation</name>
        <dbReference type="ChEBI" id="CHEBI:24875"/>
    </ligand>
</feature>
<feature type="binding site" evidence="4">
    <location>
        <position position="102"/>
    </location>
    <ligand>
        <name>Fe cation</name>
        <dbReference type="ChEBI" id="CHEBI:24875"/>
    </ligand>
</feature>
<dbReference type="AlphaFoldDB" id="A0A0B4D7U0"/>
<keyword evidence="3 5" id="KW-0732">Signal</keyword>
<keyword evidence="2" id="KW-0406">Ion transport</keyword>
<dbReference type="GO" id="GO:0046872">
    <property type="term" value="F:metal ion binding"/>
    <property type="evidence" value="ECO:0007669"/>
    <property type="project" value="UniProtKB-KW"/>
</dbReference>
<evidence type="ECO:0000256" key="4">
    <source>
        <dbReference type="PIRSR" id="PIRSR002825-1"/>
    </source>
</evidence>
<dbReference type="CDD" id="cd13543">
    <property type="entry name" value="PBP2_Fbp"/>
    <property type="match status" value="1"/>
</dbReference>
<evidence type="ECO:0000256" key="2">
    <source>
        <dbReference type="ARBA" id="ARBA00022496"/>
    </source>
</evidence>
<feature type="chain" id="PRO_5039574836" evidence="5">
    <location>
        <begin position="27"/>
        <end position="352"/>
    </location>
</feature>
<keyword evidence="2" id="KW-0813">Transport</keyword>
<feature type="signal peptide" evidence="5">
    <location>
        <begin position="1"/>
        <end position="26"/>
    </location>
</feature>
<comment type="caution">
    <text evidence="6">The sequence shown here is derived from an EMBL/GenBank/DDBJ whole genome shotgun (WGS) entry which is preliminary data.</text>
</comment>
<dbReference type="Pfam" id="PF13343">
    <property type="entry name" value="SBP_bac_6"/>
    <property type="match status" value="1"/>
</dbReference>
<evidence type="ECO:0000256" key="1">
    <source>
        <dbReference type="ARBA" id="ARBA00008520"/>
    </source>
</evidence>
<evidence type="ECO:0000256" key="5">
    <source>
        <dbReference type="SAM" id="SignalP"/>
    </source>
</evidence>